<sequence>MEVIVLVDPVSTGAVMADIASSRGFKVLVLWSKMCSPGSGPGAVIQGTYEAVEEQASIPATIKAIRDTLRRVPSSATKISACIPGFETGVMLSNLVSLHLGLLPHGSGNAPFKGGDRQNKHVQQKALEKFGLRTVREVFGYTWEDVEDRLRNLGLPIVVKPVQSGGNDGVKLCQSLQEVEEHFSHLCNTKRKLQSSSAGILLQEFLVGQEYIVDHVSRNGVHKTVMTWVSERQAANGGDFVYLATRPLQAKDCPSEVISYVRAVLDALQIRNGATHSEVKMTPHGPCLVEVNLRMMGANGAYVSLARLLTGTSHPDATLDSLNPELFDALPDVPRDFKTSGLIVSLVSYSFGIVASTPGFDRMKKLASFLELHTSISYGSAVKPSVDAFTMAGYLVLAGSCEQIREDVAQVRRFEKEGLFCFADERQRCFSGGP</sequence>
<proteinExistence type="predicted"/>
<dbReference type="InterPro" id="IPR052032">
    <property type="entry name" value="ATP-dep_AA_Ligase"/>
</dbReference>
<dbReference type="PANTHER" id="PTHR43585">
    <property type="entry name" value="FUMIPYRROLE BIOSYNTHESIS PROTEIN C"/>
    <property type="match status" value="1"/>
</dbReference>
<gene>
    <name evidence="6" type="ORF">CCMP2556_LOCUS19251</name>
</gene>
<evidence type="ECO:0000256" key="4">
    <source>
        <dbReference type="PROSITE-ProRule" id="PRU00409"/>
    </source>
</evidence>
<accession>A0ABP0L415</accession>
<dbReference type="Pfam" id="PF13535">
    <property type="entry name" value="ATP-grasp_4"/>
    <property type="match status" value="1"/>
</dbReference>
<evidence type="ECO:0000256" key="3">
    <source>
        <dbReference type="ARBA" id="ARBA00022840"/>
    </source>
</evidence>
<evidence type="ECO:0000313" key="6">
    <source>
        <dbReference type="EMBL" id="CAK9033912.1"/>
    </source>
</evidence>
<comment type="caution">
    <text evidence="6">The sequence shown here is derived from an EMBL/GenBank/DDBJ whole genome shotgun (WGS) entry which is preliminary data.</text>
</comment>
<dbReference type="EMBL" id="CAXAMN010011112">
    <property type="protein sequence ID" value="CAK9033912.1"/>
    <property type="molecule type" value="Genomic_DNA"/>
</dbReference>
<feature type="domain" description="ATP-grasp" evidence="5">
    <location>
        <begin position="124"/>
        <end position="323"/>
    </location>
</feature>
<dbReference type="Gene3D" id="3.30.470.20">
    <property type="entry name" value="ATP-grasp fold, B domain"/>
    <property type="match status" value="1"/>
</dbReference>
<evidence type="ECO:0000259" key="5">
    <source>
        <dbReference type="PROSITE" id="PS50975"/>
    </source>
</evidence>
<evidence type="ECO:0000256" key="2">
    <source>
        <dbReference type="ARBA" id="ARBA00022741"/>
    </source>
</evidence>
<keyword evidence="1" id="KW-0436">Ligase</keyword>
<dbReference type="PANTHER" id="PTHR43585:SF2">
    <property type="entry name" value="ATP-GRASP ENZYME FSQD"/>
    <property type="match status" value="1"/>
</dbReference>
<name>A0ABP0L415_9DINO</name>
<dbReference type="PROSITE" id="PS50975">
    <property type="entry name" value="ATP_GRASP"/>
    <property type="match status" value="1"/>
</dbReference>
<dbReference type="Proteomes" id="UP001642484">
    <property type="component" value="Unassembled WGS sequence"/>
</dbReference>
<organism evidence="6 7">
    <name type="scientific">Durusdinium trenchii</name>
    <dbReference type="NCBI Taxonomy" id="1381693"/>
    <lineage>
        <taxon>Eukaryota</taxon>
        <taxon>Sar</taxon>
        <taxon>Alveolata</taxon>
        <taxon>Dinophyceae</taxon>
        <taxon>Suessiales</taxon>
        <taxon>Symbiodiniaceae</taxon>
        <taxon>Durusdinium</taxon>
    </lineage>
</organism>
<keyword evidence="7" id="KW-1185">Reference proteome</keyword>
<evidence type="ECO:0000313" key="7">
    <source>
        <dbReference type="Proteomes" id="UP001642484"/>
    </source>
</evidence>
<dbReference type="InterPro" id="IPR011761">
    <property type="entry name" value="ATP-grasp"/>
</dbReference>
<keyword evidence="3 4" id="KW-0067">ATP-binding</keyword>
<evidence type="ECO:0000256" key="1">
    <source>
        <dbReference type="ARBA" id="ARBA00022598"/>
    </source>
</evidence>
<reference evidence="6 7" key="1">
    <citation type="submission" date="2024-02" db="EMBL/GenBank/DDBJ databases">
        <authorList>
            <person name="Chen Y."/>
            <person name="Shah S."/>
            <person name="Dougan E. K."/>
            <person name="Thang M."/>
            <person name="Chan C."/>
        </authorList>
    </citation>
    <scope>NUCLEOTIDE SEQUENCE [LARGE SCALE GENOMIC DNA]</scope>
</reference>
<keyword evidence="2 4" id="KW-0547">Nucleotide-binding</keyword>
<dbReference type="SUPFAM" id="SSF56059">
    <property type="entry name" value="Glutathione synthetase ATP-binding domain-like"/>
    <property type="match status" value="1"/>
</dbReference>
<protein>
    <recommendedName>
        <fullName evidence="5">ATP-grasp domain-containing protein</fullName>
    </recommendedName>
</protein>